<dbReference type="EMBL" id="QYBB01000007">
    <property type="protein sequence ID" value="RYC32516.1"/>
    <property type="molecule type" value="Genomic_DNA"/>
</dbReference>
<dbReference type="OrthoDB" id="9808171at2"/>
<reference evidence="7 8" key="1">
    <citation type="submission" date="2018-12" db="EMBL/GenBank/DDBJ databases">
        <authorList>
            <person name="Grouzdev D.S."/>
            <person name="Krutkina M.S."/>
        </authorList>
    </citation>
    <scope>NUCLEOTIDE SEQUENCE [LARGE SCALE GENOMIC DNA]</scope>
    <source>
        <strain evidence="7 8">RmlP026</strain>
    </source>
</reference>
<sequence>MAKDRSREPASGEPAATPTGGTPQSGRRSQRLRLRAAWMYHVEEMTQSAIAEALGVGRVTVVRLLSDAQALHEVRISLSRDIAELTALERALERRFGIGEAVVAPLSSPAADPTLPIGAATGRTLSDMLRPGMRIGVGWGRTLISALNAIDERPLPGLAVVSMLGGIAKVLQYNPADFAWQLSRLLQADCFLIPAPAVVDGPDTKRALIERCGLGEIFDLGRALDAVLMSVGGMGPDNTSFGFGYFSEADRRSLLAAGAVGDLLYQFYDIDGVVLDHPVNARVMAVPCDSIRAAPVRILTSGGPGKVDAMLGAIRLARPTVLITDEATAASLLELAGNGPAS</sequence>
<keyword evidence="3" id="KW-0238">DNA-binding</keyword>
<feature type="domain" description="Sugar-binding" evidence="6">
    <location>
        <begin position="82"/>
        <end position="334"/>
    </location>
</feature>
<evidence type="ECO:0000256" key="2">
    <source>
        <dbReference type="ARBA" id="ARBA00023015"/>
    </source>
</evidence>
<gene>
    <name evidence="7" type="ORF">D3273_08220</name>
</gene>
<feature type="compositionally biased region" description="Basic and acidic residues" evidence="5">
    <location>
        <begin position="1"/>
        <end position="10"/>
    </location>
</feature>
<evidence type="ECO:0000313" key="8">
    <source>
        <dbReference type="Proteomes" id="UP000290759"/>
    </source>
</evidence>
<keyword evidence="2" id="KW-0805">Transcription regulation</keyword>
<feature type="region of interest" description="Disordered" evidence="5">
    <location>
        <begin position="1"/>
        <end position="29"/>
    </location>
</feature>
<dbReference type="PANTHER" id="PTHR34294">
    <property type="entry name" value="TRANSCRIPTIONAL REGULATOR-RELATED"/>
    <property type="match status" value="1"/>
</dbReference>
<dbReference type="PANTHER" id="PTHR34294:SF1">
    <property type="entry name" value="TRANSCRIPTIONAL REGULATOR LSRR"/>
    <property type="match status" value="1"/>
</dbReference>
<reference evidence="7 8" key="2">
    <citation type="submission" date="2019-02" db="EMBL/GenBank/DDBJ databases">
        <title>'Lichenibacterium ramalinii' gen. nov. sp. nov., 'Lichenibacterium minor' gen. nov. sp. nov.</title>
        <authorList>
            <person name="Pankratov T."/>
        </authorList>
    </citation>
    <scope>NUCLEOTIDE SEQUENCE [LARGE SCALE GENOMIC DNA]</scope>
    <source>
        <strain evidence="7 8">RmlP026</strain>
    </source>
</reference>
<organism evidence="7 8">
    <name type="scientific">Lichenibacterium minor</name>
    <dbReference type="NCBI Taxonomy" id="2316528"/>
    <lineage>
        <taxon>Bacteria</taxon>
        <taxon>Pseudomonadati</taxon>
        <taxon>Pseudomonadota</taxon>
        <taxon>Alphaproteobacteria</taxon>
        <taxon>Hyphomicrobiales</taxon>
        <taxon>Lichenihabitantaceae</taxon>
        <taxon>Lichenibacterium</taxon>
    </lineage>
</organism>
<evidence type="ECO:0000256" key="4">
    <source>
        <dbReference type="ARBA" id="ARBA00023163"/>
    </source>
</evidence>
<dbReference type="Gene3D" id="3.40.50.1360">
    <property type="match status" value="1"/>
</dbReference>
<evidence type="ECO:0000256" key="1">
    <source>
        <dbReference type="ARBA" id="ARBA00010466"/>
    </source>
</evidence>
<comment type="similarity">
    <text evidence="1">Belongs to the SorC transcriptional regulatory family.</text>
</comment>
<dbReference type="AlphaFoldDB" id="A0A4Q2UBN8"/>
<keyword evidence="4" id="KW-0804">Transcription</keyword>
<evidence type="ECO:0000313" key="7">
    <source>
        <dbReference type="EMBL" id="RYC32516.1"/>
    </source>
</evidence>
<protein>
    <submittedName>
        <fullName evidence="7">Sugar-binding transcriptional regulator</fullName>
    </submittedName>
</protein>
<dbReference type="GO" id="GO:0003677">
    <property type="term" value="F:DNA binding"/>
    <property type="evidence" value="ECO:0007669"/>
    <property type="project" value="UniProtKB-KW"/>
</dbReference>
<evidence type="ECO:0000259" key="6">
    <source>
        <dbReference type="Pfam" id="PF04198"/>
    </source>
</evidence>
<comment type="caution">
    <text evidence="7">The sequence shown here is derived from an EMBL/GenBank/DDBJ whole genome shotgun (WGS) entry which is preliminary data.</text>
</comment>
<evidence type="ECO:0000256" key="5">
    <source>
        <dbReference type="SAM" id="MobiDB-lite"/>
    </source>
</evidence>
<keyword evidence="8" id="KW-1185">Reference proteome</keyword>
<dbReference type="InterPro" id="IPR036388">
    <property type="entry name" value="WH-like_DNA-bd_sf"/>
</dbReference>
<name>A0A4Q2UBN8_9HYPH</name>
<dbReference type="SUPFAM" id="SSF100950">
    <property type="entry name" value="NagB/RpiA/CoA transferase-like"/>
    <property type="match status" value="1"/>
</dbReference>
<accession>A0A4Q2UBN8</accession>
<dbReference type="GO" id="GO:0030246">
    <property type="term" value="F:carbohydrate binding"/>
    <property type="evidence" value="ECO:0007669"/>
    <property type="project" value="InterPro"/>
</dbReference>
<dbReference type="InterPro" id="IPR007324">
    <property type="entry name" value="Sugar-bd_dom_put"/>
</dbReference>
<dbReference type="Pfam" id="PF04198">
    <property type="entry name" value="Sugar-bind"/>
    <property type="match status" value="1"/>
</dbReference>
<dbReference type="InterPro" id="IPR051054">
    <property type="entry name" value="SorC_transcr_regulators"/>
</dbReference>
<proteinExistence type="inferred from homology"/>
<dbReference type="Gene3D" id="1.10.10.10">
    <property type="entry name" value="Winged helix-like DNA-binding domain superfamily/Winged helix DNA-binding domain"/>
    <property type="match status" value="1"/>
</dbReference>
<dbReference type="Proteomes" id="UP000290759">
    <property type="component" value="Unassembled WGS sequence"/>
</dbReference>
<evidence type="ECO:0000256" key="3">
    <source>
        <dbReference type="ARBA" id="ARBA00023125"/>
    </source>
</evidence>
<dbReference type="InterPro" id="IPR037171">
    <property type="entry name" value="NagB/RpiA_transferase-like"/>
</dbReference>